<dbReference type="GO" id="GO:0008889">
    <property type="term" value="F:glycerophosphodiester phosphodiesterase activity"/>
    <property type="evidence" value="ECO:0007669"/>
    <property type="project" value="UniProtKB-EC"/>
</dbReference>
<comment type="caution">
    <text evidence="7">The sequence shown here is derived from an EMBL/GenBank/DDBJ whole genome shotgun (WGS) entry which is preliminary data.</text>
</comment>
<dbReference type="EMBL" id="JBDFQZ010000011">
    <property type="protein sequence ID" value="KAK9678119.1"/>
    <property type="molecule type" value="Genomic_DNA"/>
</dbReference>
<organism evidence="7 8">
    <name type="scientific">Saponaria officinalis</name>
    <name type="common">Common soapwort</name>
    <name type="synonym">Lychnis saponaria</name>
    <dbReference type="NCBI Taxonomy" id="3572"/>
    <lineage>
        <taxon>Eukaryota</taxon>
        <taxon>Viridiplantae</taxon>
        <taxon>Streptophyta</taxon>
        <taxon>Embryophyta</taxon>
        <taxon>Tracheophyta</taxon>
        <taxon>Spermatophyta</taxon>
        <taxon>Magnoliopsida</taxon>
        <taxon>eudicotyledons</taxon>
        <taxon>Gunneridae</taxon>
        <taxon>Pentapetalae</taxon>
        <taxon>Caryophyllales</taxon>
        <taxon>Caryophyllaceae</taxon>
        <taxon>Caryophylleae</taxon>
        <taxon>Saponaria</taxon>
    </lineage>
</organism>
<dbReference type="SUPFAM" id="SSF51695">
    <property type="entry name" value="PLC-like phosphodiesterases"/>
    <property type="match status" value="1"/>
</dbReference>
<dbReference type="AlphaFoldDB" id="A0AAW1HQM1"/>
<keyword evidence="3" id="KW-0319">Glycerol metabolism</keyword>
<dbReference type="InterPro" id="IPR051578">
    <property type="entry name" value="GDPD"/>
</dbReference>
<keyword evidence="4" id="KW-0378">Hydrolase</keyword>
<feature type="domain" description="GP-PDE" evidence="6">
    <location>
        <begin position="93"/>
        <end position="381"/>
    </location>
</feature>
<keyword evidence="8" id="KW-1185">Reference proteome</keyword>
<evidence type="ECO:0000313" key="8">
    <source>
        <dbReference type="Proteomes" id="UP001443914"/>
    </source>
</evidence>
<comment type="catalytic activity">
    <reaction evidence="5">
        <text>a sn-glycero-3-phosphodiester + H2O = an alcohol + sn-glycerol 3-phosphate + H(+)</text>
        <dbReference type="Rhea" id="RHEA:12969"/>
        <dbReference type="ChEBI" id="CHEBI:15377"/>
        <dbReference type="ChEBI" id="CHEBI:15378"/>
        <dbReference type="ChEBI" id="CHEBI:30879"/>
        <dbReference type="ChEBI" id="CHEBI:57597"/>
        <dbReference type="ChEBI" id="CHEBI:83408"/>
        <dbReference type="EC" id="3.1.4.46"/>
    </reaction>
</comment>
<sequence>MHHYYYHNLQITTTSSSYSSIPHFPNKAAFQPSLQPFFSSHPRPMALKAVHVSDVPNLDHVQENPSLSLFSPRLAKGVEVGNNKGWNNKGTKFVVIGHRGNGMNRLQSSDPRMKAVKENTILSFNTAASFNVDFIEFDVQVTKDGCPIIFHDDYILTEENGTIQEKRVTDLNLSDFRTYGPQNGSGKVGKPLLRKTKDGKIIRWDVESEDILCTLQETFEKVDPKLGFNVELKFDDHIVYKEDSLINALQSVLKVVFDNAKDRPIIFSTFHPDAALLVRKLQGTYPVFFLTNGGTETYYDIRRNSLDEAIKLCLEGSLQGIVSEVKGVFRSPGAVSKVKDAKLSLFTYGTLNNVPESVYLQHLMGIDGVIVDFVQDITTAVDNLIKPLKAEDRIPTEGETMQLVTKPRFSETELSFLLKLIPELIQQ</sequence>
<dbReference type="GO" id="GO:0046475">
    <property type="term" value="P:glycerophospholipid catabolic process"/>
    <property type="evidence" value="ECO:0007669"/>
    <property type="project" value="TreeGrafter"/>
</dbReference>
<comment type="similarity">
    <text evidence="1">Belongs to the glycerophosphoryl diester phosphodiesterase family.</text>
</comment>
<dbReference type="Pfam" id="PF03009">
    <property type="entry name" value="GDPD"/>
    <property type="match status" value="1"/>
</dbReference>
<dbReference type="GO" id="GO:0006071">
    <property type="term" value="P:glycerol metabolic process"/>
    <property type="evidence" value="ECO:0007669"/>
    <property type="project" value="UniProtKB-KW"/>
</dbReference>
<dbReference type="PANTHER" id="PTHR22958">
    <property type="entry name" value="GLYCEROPHOSPHORYL DIESTER PHOSPHODIESTERASE"/>
    <property type="match status" value="1"/>
</dbReference>
<dbReference type="InterPro" id="IPR030395">
    <property type="entry name" value="GP_PDE_dom"/>
</dbReference>
<dbReference type="FunFam" id="3.20.20.190:FF:000034">
    <property type="entry name" value="Glycerophosphodiester phosphodiesterase GDPD2"/>
    <property type="match status" value="1"/>
</dbReference>
<dbReference type="PROSITE" id="PS51704">
    <property type="entry name" value="GP_PDE"/>
    <property type="match status" value="1"/>
</dbReference>
<dbReference type="EC" id="3.1.4.46" evidence="2"/>
<protein>
    <recommendedName>
        <fullName evidence="2">glycerophosphodiester phosphodiesterase</fullName>
        <ecNumber evidence="2">3.1.4.46</ecNumber>
    </recommendedName>
</protein>
<evidence type="ECO:0000256" key="1">
    <source>
        <dbReference type="ARBA" id="ARBA00007277"/>
    </source>
</evidence>
<name>A0AAW1HQM1_SAPOF</name>
<evidence type="ECO:0000259" key="6">
    <source>
        <dbReference type="PROSITE" id="PS51704"/>
    </source>
</evidence>
<evidence type="ECO:0000313" key="7">
    <source>
        <dbReference type="EMBL" id="KAK9678119.1"/>
    </source>
</evidence>
<evidence type="ECO:0000256" key="5">
    <source>
        <dbReference type="ARBA" id="ARBA00047512"/>
    </source>
</evidence>
<evidence type="ECO:0000256" key="4">
    <source>
        <dbReference type="ARBA" id="ARBA00022801"/>
    </source>
</evidence>
<dbReference type="Gene3D" id="3.20.20.190">
    <property type="entry name" value="Phosphatidylinositol (PI) phosphodiesterase"/>
    <property type="match status" value="1"/>
</dbReference>
<evidence type="ECO:0000256" key="2">
    <source>
        <dbReference type="ARBA" id="ARBA00012247"/>
    </source>
</evidence>
<dbReference type="Proteomes" id="UP001443914">
    <property type="component" value="Unassembled WGS sequence"/>
</dbReference>
<proteinExistence type="inferred from homology"/>
<reference evidence="7" key="1">
    <citation type="submission" date="2024-03" db="EMBL/GenBank/DDBJ databases">
        <title>WGS assembly of Saponaria officinalis var. Norfolk2.</title>
        <authorList>
            <person name="Jenkins J."/>
            <person name="Shu S."/>
            <person name="Grimwood J."/>
            <person name="Barry K."/>
            <person name="Goodstein D."/>
            <person name="Schmutz J."/>
            <person name="Leebens-Mack J."/>
            <person name="Osbourn A."/>
        </authorList>
    </citation>
    <scope>NUCLEOTIDE SEQUENCE [LARGE SCALE GENOMIC DNA]</scope>
    <source>
        <strain evidence="7">JIC</strain>
    </source>
</reference>
<dbReference type="InterPro" id="IPR017946">
    <property type="entry name" value="PLC-like_Pdiesterase_TIM-brl"/>
</dbReference>
<gene>
    <name evidence="7" type="ORF">RND81_11G189100</name>
</gene>
<dbReference type="PANTHER" id="PTHR22958:SF1">
    <property type="entry name" value="GLYCEROPHOSPHOCHOLINE PHOSPHODIESTERASE GPCPD1"/>
    <property type="match status" value="1"/>
</dbReference>
<accession>A0AAW1HQM1</accession>
<evidence type="ECO:0000256" key="3">
    <source>
        <dbReference type="ARBA" id="ARBA00022798"/>
    </source>
</evidence>